<keyword evidence="10" id="KW-1185">Reference proteome</keyword>
<dbReference type="InterPro" id="IPR001851">
    <property type="entry name" value="ABC_transp_permease"/>
</dbReference>
<evidence type="ECO:0000313" key="9">
    <source>
        <dbReference type="EMBL" id="PYG87939.1"/>
    </source>
</evidence>
<dbReference type="RefSeq" id="WP_110461691.1">
    <property type="nucleotide sequence ID" value="NZ_QKMR01000008.1"/>
</dbReference>
<keyword evidence="5 8" id="KW-0812">Transmembrane</keyword>
<evidence type="ECO:0000256" key="1">
    <source>
        <dbReference type="ARBA" id="ARBA00004651"/>
    </source>
</evidence>
<evidence type="ECO:0000256" key="7">
    <source>
        <dbReference type="ARBA" id="ARBA00023136"/>
    </source>
</evidence>
<feature type="transmembrane region" description="Helical" evidence="8">
    <location>
        <begin position="98"/>
        <end position="119"/>
    </location>
</feature>
<evidence type="ECO:0000256" key="2">
    <source>
        <dbReference type="ARBA" id="ARBA00022448"/>
    </source>
</evidence>
<dbReference type="PANTHER" id="PTHR32196:SF21">
    <property type="entry name" value="ABC TRANSPORTER PERMEASE PROTEIN YPHD-RELATED"/>
    <property type="match status" value="1"/>
</dbReference>
<proteinExistence type="predicted"/>
<dbReference type="GO" id="GO:0005886">
    <property type="term" value="C:plasma membrane"/>
    <property type="evidence" value="ECO:0007669"/>
    <property type="project" value="UniProtKB-SubCell"/>
</dbReference>
<feature type="transmembrane region" description="Helical" evidence="8">
    <location>
        <begin position="248"/>
        <end position="281"/>
    </location>
</feature>
<feature type="transmembrane region" description="Helical" evidence="8">
    <location>
        <begin position="43"/>
        <end position="62"/>
    </location>
</feature>
<feature type="transmembrane region" description="Helical" evidence="8">
    <location>
        <begin position="12"/>
        <end position="31"/>
    </location>
</feature>
<evidence type="ECO:0000256" key="4">
    <source>
        <dbReference type="ARBA" id="ARBA00022519"/>
    </source>
</evidence>
<dbReference type="CDD" id="cd06579">
    <property type="entry name" value="TM_PBP1_transp_AraH_like"/>
    <property type="match status" value="1"/>
</dbReference>
<protein>
    <submittedName>
        <fullName evidence="9">Putative xylitol transport system permease protein/inositol transport system permease protein</fullName>
    </submittedName>
</protein>
<dbReference type="PANTHER" id="PTHR32196">
    <property type="entry name" value="ABC TRANSPORTER PERMEASE PROTEIN YPHD-RELATED-RELATED"/>
    <property type="match status" value="1"/>
</dbReference>
<keyword evidence="2" id="KW-0813">Transport</keyword>
<keyword evidence="7 8" id="KW-0472">Membrane</keyword>
<dbReference type="GO" id="GO:0022857">
    <property type="term" value="F:transmembrane transporter activity"/>
    <property type="evidence" value="ECO:0007669"/>
    <property type="project" value="InterPro"/>
</dbReference>
<evidence type="ECO:0000256" key="5">
    <source>
        <dbReference type="ARBA" id="ARBA00022692"/>
    </source>
</evidence>
<organism evidence="9 10">
    <name type="scientific">Ruminiclostridium sufflavum DSM 19573</name>
    <dbReference type="NCBI Taxonomy" id="1121337"/>
    <lineage>
        <taxon>Bacteria</taxon>
        <taxon>Bacillati</taxon>
        <taxon>Bacillota</taxon>
        <taxon>Clostridia</taxon>
        <taxon>Eubacteriales</taxon>
        <taxon>Oscillospiraceae</taxon>
        <taxon>Ruminiclostridium</taxon>
    </lineage>
</organism>
<sequence length="318" mass="33227">MLSKIFRKDFLFKNIIFITFGLMVLCLSIFTDTFFSVTNAQNILRQSAMIGILALGMTYVIITSGIDLSVASSLALSSCVAASFSSTAGTVFPLPVAILIGIAVGGIVGGINGFVISYLGINPFIATLGIQTAVRGVTLVYTSGRPINDLTDEYVSIGKSFIFGIPTPVVIFIILAVIAWFVLAKTKYGRYIYAIGGNEKAAIVSGLNVKKLKASTYFINGCIAAVAGIVLSARVAVGSPIAGEAYDLQAITAVVIGGTSTAGGTGSILTTVVGVLIIGVLNNGMDLLNVSGYYQKVITGLVVLLAVIIDRHNVNRNH</sequence>
<evidence type="ECO:0000313" key="10">
    <source>
        <dbReference type="Proteomes" id="UP000248132"/>
    </source>
</evidence>
<feature type="transmembrane region" description="Helical" evidence="8">
    <location>
        <begin position="293"/>
        <end position="309"/>
    </location>
</feature>
<dbReference type="EMBL" id="QKMR01000008">
    <property type="protein sequence ID" value="PYG87939.1"/>
    <property type="molecule type" value="Genomic_DNA"/>
</dbReference>
<feature type="transmembrane region" description="Helical" evidence="8">
    <location>
        <begin position="124"/>
        <end position="141"/>
    </location>
</feature>
<dbReference type="OrthoDB" id="9813906at2"/>
<reference evidence="9 10" key="1">
    <citation type="submission" date="2018-06" db="EMBL/GenBank/DDBJ databases">
        <title>Genomic Encyclopedia of Type Strains, Phase I: the one thousand microbial genomes (KMG-I) project.</title>
        <authorList>
            <person name="Kyrpides N."/>
        </authorList>
    </citation>
    <scope>NUCLEOTIDE SEQUENCE [LARGE SCALE GENOMIC DNA]</scope>
    <source>
        <strain evidence="9 10">DSM 19573</strain>
    </source>
</reference>
<gene>
    <name evidence="9" type="ORF">LY28_01649</name>
</gene>
<evidence type="ECO:0000256" key="6">
    <source>
        <dbReference type="ARBA" id="ARBA00022989"/>
    </source>
</evidence>
<dbReference type="Proteomes" id="UP000248132">
    <property type="component" value="Unassembled WGS sequence"/>
</dbReference>
<dbReference type="Pfam" id="PF02653">
    <property type="entry name" value="BPD_transp_2"/>
    <property type="match status" value="1"/>
</dbReference>
<name>A0A318XQ49_9FIRM</name>
<keyword evidence="4" id="KW-0997">Cell inner membrane</keyword>
<feature type="transmembrane region" description="Helical" evidence="8">
    <location>
        <begin position="161"/>
        <end position="183"/>
    </location>
</feature>
<evidence type="ECO:0000256" key="3">
    <source>
        <dbReference type="ARBA" id="ARBA00022475"/>
    </source>
</evidence>
<evidence type="ECO:0000256" key="8">
    <source>
        <dbReference type="SAM" id="Phobius"/>
    </source>
</evidence>
<keyword evidence="6 8" id="KW-1133">Transmembrane helix</keyword>
<keyword evidence="3" id="KW-1003">Cell membrane</keyword>
<dbReference type="AlphaFoldDB" id="A0A318XQ49"/>
<comment type="subcellular location">
    <subcellularLocation>
        <location evidence="1">Cell membrane</location>
        <topology evidence="1">Multi-pass membrane protein</topology>
    </subcellularLocation>
</comment>
<comment type="caution">
    <text evidence="9">The sequence shown here is derived from an EMBL/GenBank/DDBJ whole genome shotgun (WGS) entry which is preliminary data.</text>
</comment>
<feature type="transmembrane region" description="Helical" evidence="8">
    <location>
        <begin position="217"/>
        <end position="236"/>
    </location>
</feature>
<accession>A0A318XQ49</accession>